<keyword evidence="3" id="KW-0732">Signal</keyword>
<keyword evidence="5" id="KW-0472">Membrane</keyword>
<keyword evidence="2" id="KW-0479">Metal-binding</keyword>
<proteinExistence type="predicted"/>
<keyword evidence="5" id="KW-1133">Transmembrane helix</keyword>
<dbReference type="Gene3D" id="2.60.40.1220">
    <property type="match status" value="1"/>
</dbReference>
<dbReference type="InterPro" id="IPR007348">
    <property type="entry name" value="CopC_dom"/>
</dbReference>
<keyword evidence="4" id="KW-0186">Copper</keyword>
<dbReference type="InterPro" id="IPR032694">
    <property type="entry name" value="CopC/D"/>
</dbReference>
<dbReference type="EMBL" id="CAESAK010000024">
    <property type="protein sequence ID" value="CAB4332572.1"/>
    <property type="molecule type" value="Genomic_DNA"/>
</dbReference>
<name>A0A6J5YUI3_9ZZZZ</name>
<dbReference type="GO" id="GO:0030313">
    <property type="term" value="C:cell envelope"/>
    <property type="evidence" value="ECO:0007669"/>
    <property type="project" value="UniProtKB-SubCell"/>
</dbReference>
<gene>
    <name evidence="7" type="ORF">UFOPK3775_00295</name>
</gene>
<comment type="subcellular location">
    <subcellularLocation>
        <location evidence="1">Cell envelope</location>
    </subcellularLocation>
</comment>
<evidence type="ECO:0000256" key="4">
    <source>
        <dbReference type="ARBA" id="ARBA00023008"/>
    </source>
</evidence>
<dbReference type="GO" id="GO:0005886">
    <property type="term" value="C:plasma membrane"/>
    <property type="evidence" value="ECO:0007669"/>
    <property type="project" value="TreeGrafter"/>
</dbReference>
<reference evidence="7" key="1">
    <citation type="submission" date="2020-05" db="EMBL/GenBank/DDBJ databases">
        <authorList>
            <person name="Chiriac C."/>
            <person name="Salcher M."/>
            <person name="Ghai R."/>
            <person name="Kavagutti S V."/>
        </authorList>
    </citation>
    <scope>NUCLEOTIDE SEQUENCE</scope>
</reference>
<dbReference type="SUPFAM" id="SSF81296">
    <property type="entry name" value="E set domains"/>
    <property type="match status" value="1"/>
</dbReference>
<dbReference type="AlphaFoldDB" id="A0A6J5YUI3"/>
<dbReference type="InterPro" id="IPR014756">
    <property type="entry name" value="Ig_E-set"/>
</dbReference>
<evidence type="ECO:0000256" key="1">
    <source>
        <dbReference type="ARBA" id="ARBA00004196"/>
    </source>
</evidence>
<evidence type="ECO:0000256" key="5">
    <source>
        <dbReference type="SAM" id="Phobius"/>
    </source>
</evidence>
<feature type="domain" description="CopC" evidence="6">
    <location>
        <begin position="21"/>
        <end position="128"/>
    </location>
</feature>
<protein>
    <submittedName>
        <fullName evidence="7">Unannotated protein</fullName>
    </submittedName>
</protein>
<evidence type="ECO:0000313" key="7">
    <source>
        <dbReference type="EMBL" id="CAB4332572.1"/>
    </source>
</evidence>
<sequence>MKKFAVLLAALLMVPVYANAHAGVVATSPSTNQVVTVMPSEISVTFSEELLVISDKEINTLTVTAPDGSLLKNLKSRVEGPTLIAAVPALDPAPDSALDNEYPSGLYTVDYRVVSADGHEVTDSYTFSLNAPMLLATESPANEGGNGVLPLPILIAILTVLVAGGLLLIRLRKR</sequence>
<dbReference type="PANTHER" id="PTHR34820">
    <property type="entry name" value="INNER MEMBRANE PROTEIN YEBZ"/>
    <property type="match status" value="1"/>
</dbReference>
<keyword evidence="5" id="KW-0812">Transmembrane</keyword>
<dbReference type="GO" id="GO:0006825">
    <property type="term" value="P:copper ion transport"/>
    <property type="evidence" value="ECO:0007669"/>
    <property type="project" value="InterPro"/>
</dbReference>
<dbReference type="PANTHER" id="PTHR34820:SF4">
    <property type="entry name" value="INNER MEMBRANE PROTEIN YEBZ"/>
    <property type="match status" value="1"/>
</dbReference>
<organism evidence="7">
    <name type="scientific">freshwater metagenome</name>
    <dbReference type="NCBI Taxonomy" id="449393"/>
    <lineage>
        <taxon>unclassified sequences</taxon>
        <taxon>metagenomes</taxon>
        <taxon>ecological metagenomes</taxon>
    </lineage>
</organism>
<accession>A0A6J5YUI3</accession>
<feature type="transmembrane region" description="Helical" evidence="5">
    <location>
        <begin position="149"/>
        <end position="169"/>
    </location>
</feature>
<evidence type="ECO:0000259" key="6">
    <source>
        <dbReference type="Pfam" id="PF04234"/>
    </source>
</evidence>
<dbReference type="Pfam" id="PF04234">
    <property type="entry name" value="CopC"/>
    <property type="match status" value="1"/>
</dbReference>
<dbReference type="GO" id="GO:0046688">
    <property type="term" value="P:response to copper ion"/>
    <property type="evidence" value="ECO:0007669"/>
    <property type="project" value="InterPro"/>
</dbReference>
<evidence type="ECO:0000256" key="3">
    <source>
        <dbReference type="ARBA" id="ARBA00022729"/>
    </source>
</evidence>
<dbReference type="GO" id="GO:0042597">
    <property type="term" value="C:periplasmic space"/>
    <property type="evidence" value="ECO:0007669"/>
    <property type="project" value="InterPro"/>
</dbReference>
<dbReference type="InterPro" id="IPR014755">
    <property type="entry name" value="Cu-Rt/internalin_Ig-like"/>
</dbReference>
<dbReference type="GO" id="GO:0005507">
    <property type="term" value="F:copper ion binding"/>
    <property type="evidence" value="ECO:0007669"/>
    <property type="project" value="InterPro"/>
</dbReference>
<evidence type="ECO:0000256" key="2">
    <source>
        <dbReference type="ARBA" id="ARBA00022723"/>
    </source>
</evidence>